<evidence type="ECO:0000256" key="8">
    <source>
        <dbReference type="ARBA" id="ARBA00022777"/>
    </source>
</evidence>
<feature type="transmembrane region" description="Helical" evidence="14">
    <location>
        <begin position="105"/>
        <end position="124"/>
    </location>
</feature>
<dbReference type="PROSITE" id="PS50109">
    <property type="entry name" value="HIS_KIN"/>
    <property type="match status" value="1"/>
</dbReference>
<evidence type="ECO:0000256" key="2">
    <source>
        <dbReference type="ARBA" id="ARBA00004370"/>
    </source>
</evidence>
<dbReference type="CDD" id="cd16922">
    <property type="entry name" value="HATPase_EvgS-ArcB-TorS-like"/>
    <property type="match status" value="1"/>
</dbReference>
<proteinExistence type="predicted"/>
<dbReference type="SMART" id="SM00388">
    <property type="entry name" value="HisKA"/>
    <property type="match status" value="1"/>
</dbReference>
<dbReference type="SMART" id="SM00448">
    <property type="entry name" value="REC"/>
    <property type="match status" value="1"/>
</dbReference>
<evidence type="ECO:0000256" key="4">
    <source>
        <dbReference type="ARBA" id="ARBA00022553"/>
    </source>
</evidence>
<evidence type="ECO:0000256" key="5">
    <source>
        <dbReference type="ARBA" id="ARBA00022679"/>
    </source>
</evidence>
<dbReference type="InterPro" id="IPR003661">
    <property type="entry name" value="HisK_dim/P_dom"/>
</dbReference>
<evidence type="ECO:0000313" key="17">
    <source>
        <dbReference type="EMBL" id="RAK63639.1"/>
    </source>
</evidence>
<evidence type="ECO:0000256" key="11">
    <source>
        <dbReference type="ARBA" id="ARBA00023012"/>
    </source>
</evidence>
<dbReference type="InterPro" id="IPR001789">
    <property type="entry name" value="Sig_transdc_resp-reg_receiver"/>
</dbReference>
<comment type="subcellular location">
    <subcellularLocation>
        <location evidence="2">Membrane</location>
    </subcellularLocation>
</comment>
<dbReference type="EMBL" id="QFYS01000007">
    <property type="protein sequence ID" value="RAK63639.1"/>
    <property type="molecule type" value="Genomic_DNA"/>
</dbReference>
<keyword evidence="9" id="KW-0067">ATP-binding</keyword>
<evidence type="ECO:0000256" key="3">
    <source>
        <dbReference type="ARBA" id="ARBA00012438"/>
    </source>
</evidence>
<sequence length="585" mass="61646">MRSGDGGLTPARAEDLAPEQLLAQPALWRRLVILALVGVVGAPVLPLPFLAAWMAVYLAITGAERAVVARRGYLGSDAAGVAVTFALSLVHAVAAIALINSGADTGARFFAIALVGFSAVSILLRLYASPPLFLAAMAPHAAVIVWTSWGILARHLANGDWLKALTPVAIVATYAVLLLPARIRLADAWTRLVEAKRAAEAASRAKSDFLATMSHEIRTPLNGILGMAQAMQRDELSPAQKERLRVVRRSGETLLSLLNDALDFSQIEAGKLRLEPTEFDMEHLTRGAVATFGPLAAAKGLAFDFSIDDEAKGRFSGDPVRVRQILYNLTANAVKFTDRGRVAVAVSRGGEGLVLEVADSGIGIPAERIEGLFDKFVQGDASATRRHGGVGLGLTICKALAEKMGGRITASSVEGKGSIFTVVLPLPRAADPAPIAVLSETAAPSPDPDAPPIRILAAEDNAVNQLVLKTLLSQAGLDPVVVADGAAALEAWRSARWDVILMDIQMPVMDGLAAAREIRVAEAAESRPRTPIIAVTANAMSHQIAEYLAAGIDDVAPKPLDAVRLFEAIERALEGAARQPEVEAA</sequence>
<comment type="caution">
    <text evidence="17">The sequence shown here is derived from an EMBL/GenBank/DDBJ whole genome shotgun (WGS) entry which is preliminary data.</text>
</comment>
<evidence type="ECO:0000256" key="9">
    <source>
        <dbReference type="ARBA" id="ARBA00022840"/>
    </source>
</evidence>
<dbReference type="EC" id="2.7.13.3" evidence="3"/>
<evidence type="ECO:0000259" key="16">
    <source>
        <dbReference type="PROSITE" id="PS50110"/>
    </source>
</evidence>
<comment type="catalytic activity">
    <reaction evidence="1">
        <text>ATP + protein L-histidine = ADP + protein N-phospho-L-histidine.</text>
        <dbReference type="EC" id="2.7.13.3"/>
    </reaction>
</comment>
<keyword evidence="5" id="KW-0808">Transferase</keyword>
<dbReference type="Gene3D" id="3.30.565.10">
    <property type="entry name" value="Histidine kinase-like ATPase, C-terminal domain"/>
    <property type="match status" value="1"/>
</dbReference>
<dbReference type="SMART" id="SM00387">
    <property type="entry name" value="HATPase_c"/>
    <property type="match status" value="1"/>
</dbReference>
<dbReference type="GO" id="GO:0005524">
    <property type="term" value="F:ATP binding"/>
    <property type="evidence" value="ECO:0007669"/>
    <property type="project" value="UniProtKB-KW"/>
</dbReference>
<dbReference type="PRINTS" id="PR00344">
    <property type="entry name" value="BCTRLSENSOR"/>
</dbReference>
<keyword evidence="6 14" id="KW-0812">Transmembrane</keyword>
<dbReference type="InterPro" id="IPR011006">
    <property type="entry name" value="CheY-like_superfamily"/>
</dbReference>
<dbReference type="InterPro" id="IPR003594">
    <property type="entry name" value="HATPase_dom"/>
</dbReference>
<dbReference type="GO" id="GO:0016020">
    <property type="term" value="C:membrane"/>
    <property type="evidence" value="ECO:0007669"/>
    <property type="project" value="UniProtKB-SubCell"/>
</dbReference>
<dbReference type="FunFam" id="3.30.565.10:FF:000010">
    <property type="entry name" value="Sensor histidine kinase RcsC"/>
    <property type="match status" value="1"/>
</dbReference>
<dbReference type="GO" id="GO:0000155">
    <property type="term" value="F:phosphorelay sensor kinase activity"/>
    <property type="evidence" value="ECO:0007669"/>
    <property type="project" value="InterPro"/>
</dbReference>
<keyword evidence="8 17" id="KW-0418">Kinase</keyword>
<dbReference type="OrthoDB" id="7178349at2"/>
<accession>A0A328BA14</accession>
<gene>
    <name evidence="17" type="ORF">DJ019_15395</name>
</gene>
<keyword evidence="4 13" id="KW-0597">Phosphoprotein</keyword>
<feature type="transmembrane region" description="Helical" evidence="14">
    <location>
        <begin position="164"/>
        <end position="181"/>
    </location>
</feature>
<dbReference type="InterPro" id="IPR004358">
    <property type="entry name" value="Sig_transdc_His_kin-like_C"/>
</dbReference>
<protein>
    <recommendedName>
        <fullName evidence="3">histidine kinase</fullName>
        <ecNumber evidence="3">2.7.13.3</ecNumber>
    </recommendedName>
</protein>
<evidence type="ECO:0000259" key="15">
    <source>
        <dbReference type="PROSITE" id="PS50109"/>
    </source>
</evidence>
<dbReference type="Pfam" id="PF02518">
    <property type="entry name" value="HATPase_c"/>
    <property type="match status" value="1"/>
</dbReference>
<dbReference type="Pfam" id="PF00512">
    <property type="entry name" value="HisKA"/>
    <property type="match status" value="1"/>
</dbReference>
<dbReference type="RefSeq" id="WP_111276949.1">
    <property type="nucleotide sequence ID" value="NZ_QFYS01000007.1"/>
</dbReference>
<keyword evidence="10 14" id="KW-1133">Transmembrane helix</keyword>
<dbReference type="SUPFAM" id="SSF55874">
    <property type="entry name" value="ATPase domain of HSP90 chaperone/DNA topoisomerase II/histidine kinase"/>
    <property type="match status" value="1"/>
</dbReference>
<name>A0A328BA14_9CAUL</name>
<evidence type="ECO:0000256" key="7">
    <source>
        <dbReference type="ARBA" id="ARBA00022741"/>
    </source>
</evidence>
<dbReference type="SUPFAM" id="SSF47384">
    <property type="entry name" value="Homodimeric domain of signal transducing histidine kinase"/>
    <property type="match status" value="1"/>
</dbReference>
<feature type="domain" description="Histidine kinase" evidence="15">
    <location>
        <begin position="212"/>
        <end position="428"/>
    </location>
</feature>
<evidence type="ECO:0000256" key="1">
    <source>
        <dbReference type="ARBA" id="ARBA00000085"/>
    </source>
</evidence>
<feature type="transmembrane region" description="Helical" evidence="14">
    <location>
        <begin position="131"/>
        <end position="152"/>
    </location>
</feature>
<dbReference type="CDD" id="cd00082">
    <property type="entry name" value="HisKA"/>
    <property type="match status" value="1"/>
</dbReference>
<feature type="modified residue" description="4-aspartylphosphate" evidence="13">
    <location>
        <position position="503"/>
    </location>
</feature>
<dbReference type="PANTHER" id="PTHR45339">
    <property type="entry name" value="HYBRID SIGNAL TRANSDUCTION HISTIDINE KINASE J"/>
    <property type="match status" value="1"/>
</dbReference>
<organism evidence="17 18">
    <name type="scientific">Phenylobacterium kunshanense</name>
    <dbReference type="NCBI Taxonomy" id="1445034"/>
    <lineage>
        <taxon>Bacteria</taxon>
        <taxon>Pseudomonadati</taxon>
        <taxon>Pseudomonadota</taxon>
        <taxon>Alphaproteobacteria</taxon>
        <taxon>Caulobacterales</taxon>
        <taxon>Caulobacteraceae</taxon>
        <taxon>Phenylobacterium</taxon>
    </lineage>
</organism>
<evidence type="ECO:0000256" key="6">
    <source>
        <dbReference type="ARBA" id="ARBA00022692"/>
    </source>
</evidence>
<evidence type="ECO:0000313" key="18">
    <source>
        <dbReference type="Proteomes" id="UP000249524"/>
    </source>
</evidence>
<dbReference type="Pfam" id="PF00072">
    <property type="entry name" value="Response_reg"/>
    <property type="match status" value="1"/>
</dbReference>
<dbReference type="PROSITE" id="PS50110">
    <property type="entry name" value="RESPONSE_REGULATORY"/>
    <property type="match status" value="1"/>
</dbReference>
<dbReference type="AlphaFoldDB" id="A0A328BA14"/>
<dbReference type="FunFam" id="1.10.287.130:FF:000004">
    <property type="entry name" value="Ethylene receptor 1"/>
    <property type="match status" value="1"/>
</dbReference>
<dbReference type="Gene3D" id="3.40.50.2300">
    <property type="match status" value="1"/>
</dbReference>
<keyword evidence="11" id="KW-0902">Two-component regulatory system</keyword>
<evidence type="ECO:0000256" key="10">
    <source>
        <dbReference type="ARBA" id="ARBA00022989"/>
    </source>
</evidence>
<keyword evidence="18" id="KW-1185">Reference proteome</keyword>
<evidence type="ECO:0000256" key="14">
    <source>
        <dbReference type="SAM" id="Phobius"/>
    </source>
</evidence>
<dbReference type="CDD" id="cd17546">
    <property type="entry name" value="REC_hyHK_CKI1_RcsC-like"/>
    <property type="match status" value="1"/>
</dbReference>
<evidence type="ECO:0000256" key="12">
    <source>
        <dbReference type="ARBA" id="ARBA00023136"/>
    </source>
</evidence>
<dbReference type="InterPro" id="IPR036890">
    <property type="entry name" value="HATPase_C_sf"/>
</dbReference>
<dbReference type="InterPro" id="IPR036097">
    <property type="entry name" value="HisK_dim/P_sf"/>
</dbReference>
<dbReference type="Gene3D" id="1.10.287.130">
    <property type="match status" value="1"/>
</dbReference>
<reference evidence="17 18" key="1">
    <citation type="submission" date="2018-05" db="EMBL/GenBank/DDBJ databases">
        <authorList>
            <person name="Lanie J.A."/>
            <person name="Ng W.-L."/>
            <person name="Kazmierczak K.M."/>
            <person name="Andrzejewski T.M."/>
            <person name="Davidsen T.M."/>
            <person name="Wayne K.J."/>
            <person name="Tettelin H."/>
            <person name="Glass J.I."/>
            <person name="Rusch D."/>
            <person name="Podicherti R."/>
            <person name="Tsui H.-C.T."/>
            <person name="Winkler M.E."/>
        </authorList>
    </citation>
    <scope>NUCLEOTIDE SEQUENCE [LARGE SCALE GENOMIC DNA]</scope>
    <source>
        <strain evidence="17 18">BUT-10</strain>
    </source>
</reference>
<dbReference type="Proteomes" id="UP000249524">
    <property type="component" value="Unassembled WGS sequence"/>
</dbReference>
<evidence type="ECO:0000256" key="13">
    <source>
        <dbReference type="PROSITE-ProRule" id="PRU00169"/>
    </source>
</evidence>
<feature type="domain" description="Response regulatory" evidence="16">
    <location>
        <begin position="454"/>
        <end position="573"/>
    </location>
</feature>
<keyword evidence="7" id="KW-0547">Nucleotide-binding</keyword>
<feature type="transmembrane region" description="Helical" evidence="14">
    <location>
        <begin position="72"/>
        <end position="99"/>
    </location>
</feature>
<keyword evidence="12 14" id="KW-0472">Membrane</keyword>
<dbReference type="InterPro" id="IPR005467">
    <property type="entry name" value="His_kinase_dom"/>
</dbReference>
<dbReference type="SUPFAM" id="SSF52172">
    <property type="entry name" value="CheY-like"/>
    <property type="match status" value="1"/>
</dbReference>
<dbReference type="PANTHER" id="PTHR45339:SF1">
    <property type="entry name" value="HYBRID SIGNAL TRANSDUCTION HISTIDINE KINASE J"/>
    <property type="match status" value="1"/>
</dbReference>
<feature type="transmembrane region" description="Helical" evidence="14">
    <location>
        <begin position="31"/>
        <end position="60"/>
    </location>
</feature>